<sequence length="109" mass="11709">MFQRLYDQREAVGAALSTIRTDITAMSSGENEAICQSLSTLAPFNHATVELSAESNVSASKVIPMVRKIQHQVALKLTGTTNPTAAGLCAKLLGFLKAIHCMQAATFWI</sequence>
<gene>
    <name evidence="1" type="ORF">UPYG_G00237960</name>
</gene>
<evidence type="ECO:0000313" key="2">
    <source>
        <dbReference type="Proteomes" id="UP001557470"/>
    </source>
</evidence>
<proteinExistence type="predicted"/>
<evidence type="ECO:0000313" key="1">
    <source>
        <dbReference type="EMBL" id="KAL0970153.1"/>
    </source>
</evidence>
<keyword evidence="2" id="KW-1185">Reference proteome</keyword>
<reference evidence="1 2" key="1">
    <citation type="submission" date="2024-06" db="EMBL/GenBank/DDBJ databases">
        <authorList>
            <person name="Pan Q."/>
            <person name="Wen M."/>
            <person name="Jouanno E."/>
            <person name="Zahm M."/>
            <person name="Klopp C."/>
            <person name="Cabau C."/>
            <person name="Louis A."/>
            <person name="Berthelot C."/>
            <person name="Parey E."/>
            <person name="Roest Crollius H."/>
            <person name="Montfort J."/>
            <person name="Robinson-Rechavi M."/>
            <person name="Bouchez O."/>
            <person name="Lampietro C."/>
            <person name="Lopez Roques C."/>
            <person name="Donnadieu C."/>
            <person name="Postlethwait J."/>
            <person name="Bobe J."/>
            <person name="Verreycken H."/>
            <person name="Guiguen Y."/>
        </authorList>
    </citation>
    <scope>NUCLEOTIDE SEQUENCE [LARGE SCALE GENOMIC DNA]</scope>
    <source>
        <strain evidence="1">Up_M1</strain>
        <tissue evidence="1">Testis</tissue>
    </source>
</reference>
<dbReference type="AlphaFoldDB" id="A0ABD0X586"/>
<dbReference type="EMBL" id="JAGEUA010000007">
    <property type="protein sequence ID" value="KAL0970153.1"/>
    <property type="molecule type" value="Genomic_DNA"/>
</dbReference>
<organism evidence="1 2">
    <name type="scientific">Umbra pygmaea</name>
    <name type="common">Eastern mudminnow</name>
    <dbReference type="NCBI Taxonomy" id="75934"/>
    <lineage>
        <taxon>Eukaryota</taxon>
        <taxon>Metazoa</taxon>
        <taxon>Chordata</taxon>
        <taxon>Craniata</taxon>
        <taxon>Vertebrata</taxon>
        <taxon>Euteleostomi</taxon>
        <taxon>Actinopterygii</taxon>
        <taxon>Neopterygii</taxon>
        <taxon>Teleostei</taxon>
        <taxon>Protacanthopterygii</taxon>
        <taxon>Esociformes</taxon>
        <taxon>Umbridae</taxon>
        <taxon>Umbra</taxon>
    </lineage>
</organism>
<name>A0ABD0X586_UMBPY</name>
<comment type="caution">
    <text evidence="1">The sequence shown here is derived from an EMBL/GenBank/DDBJ whole genome shotgun (WGS) entry which is preliminary data.</text>
</comment>
<accession>A0ABD0X586</accession>
<dbReference type="Proteomes" id="UP001557470">
    <property type="component" value="Unassembled WGS sequence"/>
</dbReference>
<protein>
    <submittedName>
        <fullName evidence="1">Uncharacterized protein</fullName>
    </submittedName>
</protein>